<accession>A0A061CFT3</accession>
<dbReference type="InterPro" id="IPR036665">
    <property type="entry name" value="PTS_IIA_glucitol/sorbitol_sf"/>
</dbReference>
<evidence type="ECO:0000256" key="1">
    <source>
        <dbReference type="PROSITE-ProRule" id="PRU00420"/>
    </source>
</evidence>
<dbReference type="RefSeq" id="WP_003614100.1">
    <property type="nucleotide sequence ID" value="NZ_BJLO01000030.1"/>
</dbReference>
<dbReference type="GO" id="GO:0016301">
    <property type="term" value="F:kinase activity"/>
    <property type="evidence" value="ECO:0007669"/>
    <property type="project" value="TreeGrafter"/>
</dbReference>
<dbReference type="PROSITE" id="PS51097">
    <property type="entry name" value="PTS_EIIA_TYPE_5"/>
    <property type="match status" value="1"/>
</dbReference>
<proteinExistence type="predicted"/>
<sequence length="126" mass="14097">MKWISTIKAIGPNAISEKDRVVILFGQTAKDELQDVSVIQAFDDEQAAQAVVLKKGDTVTIDGTTFLINYVGPMAVSNLRALQHASLFFTDKVPKKPMSNALYLDLPEDQEMPKFRVDDEIVYEHL</sequence>
<dbReference type="Gene3D" id="2.40.33.40">
    <property type="entry name" value="Phosphotransferase system, glucitol/sorbitol-specific IIA component"/>
    <property type="match status" value="1"/>
</dbReference>
<dbReference type="GO" id="GO:0008982">
    <property type="term" value="F:protein-N(PI)-phosphohistidine-sugar phosphotransferase activity"/>
    <property type="evidence" value="ECO:0007669"/>
    <property type="project" value="InterPro"/>
</dbReference>
<comment type="caution">
    <text evidence="1">Lacks conserved residue(s) required for the propagation of feature annotation.</text>
</comment>
<evidence type="ECO:0000313" key="3">
    <source>
        <dbReference type="EMBL" id="MCD5563867.1"/>
    </source>
</evidence>
<name>A0A061CFT3_LACDL</name>
<dbReference type="GO" id="GO:0009401">
    <property type="term" value="P:phosphoenolpyruvate-dependent sugar phosphotransferase system"/>
    <property type="evidence" value="ECO:0007669"/>
    <property type="project" value="InterPro"/>
</dbReference>
<dbReference type="OrthoDB" id="7065254at2"/>
<evidence type="ECO:0000313" key="2">
    <source>
        <dbReference type="EMBL" id="AZA16530.1"/>
    </source>
</evidence>
<protein>
    <submittedName>
        <fullName evidence="3">PTS glucitol/sorbitol transporter subunit IIA</fullName>
    </submittedName>
    <submittedName>
        <fullName evidence="2">PTS sorbitol transporter subunit IIA</fullName>
    </submittedName>
</protein>
<dbReference type="PANTHER" id="PTHR40398:SF1">
    <property type="entry name" value="PTS SYSTEM GLUCITOL_SORBITOL-SPECIFIC EIIA COMPONENT"/>
    <property type="match status" value="1"/>
</dbReference>
<dbReference type="EMBL" id="JAJNUY010000031">
    <property type="protein sequence ID" value="MCD5563867.1"/>
    <property type="molecule type" value="Genomic_DNA"/>
</dbReference>
<reference evidence="2" key="1">
    <citation type="submission" date="2018-07" db="EMBL/GenBank/DDBJ databases">
        <authorList>
            <person name="Somerville V."/>
        </authorList>
    </citation>
    <scope>NUCLEOTIDE SEQUENCE</scope>
    <source>
        <strain evidence="2">NWC_2_2</strain>
    </source>
</reference>
<reference evidence="3 4" key="2">
    <citation type="submission" date="2021-12" db="EMBL/GenBank/DDBJ databases">
        <title>Antimicrobial susceptibility of Lactobacillus delbrueckii subsp. lactis obtained from milk products and other habitats.</title>
        <authorList>
            <person name="Shani N."/>
        </authorList>
    </citation>
    <scope>NUCLEOTIDE SEQUENCE [LARGE SCALE GENOMIC DNA]</scope>
    <source>
        <strain evidence="3 4">FAM 21755</strain>
    </source>
</reference>
<gene>
    <name evidence="2" type="ORF">DQL93_08540</name>
    <name evidence="3" type="ORF">LOB85_07080</name>
</gene>
<dbReference type="SUPFAM" id="SSF141530">
    <property type="entry name" value="PTSIIA/GutA-like"/>
    <property type="match status" value="1"/>
</dbReference>
<dbReference type="EMBL" id="CP031023">
    <property type="protein sequence ID" value="AZA16530.1"/>
    <property type="molecule type" value="Genomic_DNA"/>
</dbReference>
<dbReference type="Proteomes" id="UP001200334">
    <property type="component" value="Unassembled WGS sequence"/>
</dbReference>
<dbReference type="Pfam" id="PF03829">
    <property type="entry name" value="PTSIIA_gutA"/>
    <property type="match status" value="1"/>
</dbReference>
<evidence type="ECO:0000313" key="4">
    <source>
        <dbReference type="Proteomes" id="UP001200334"/>
    </source>
</evidence>
<dbReference type="PANTHER" id="PTHR40398">
    <property type="entry name" value="PTS SYSTEM GLUCITOL/SORBITOL-SPECIFIC EIIA COMPONENT"/>
    <property type="match status" value="1"/>
</dbReference>
<dbReference type="AlphaFoldDB" id="A0A061CFT3"/>
<dbReference type="GO" id="GO:0005737">
    <property type="term" value="C:cytoplasm"/>
    <property type="evidence" value="ECO:0007669"/>
    <property type="project" value="InterPro"/>
</dbReference>
<organism evidence="2">
    <name type="scientific">Lactobacillus delbrueckii subsp. lactis</name>
    <dbReference type="NCBI Taxonomy" id="29397"/>
    <lineage>
        <taxon>Bacteria</taxon>
        <taxon>Bacillati</taxon>
        <taxon>Bacillota</taxon>
        <taxon>Bacilli</taxon>
        <taxon>Lactobacillales</taxon>
        <taxon>Lactobacillaceae</taxon>
        <taxon>Lactobacillus</taxon>
    </lineage>
</organism>
<dbReference type="InterPro" id="IPR004716">
    <property type="entry name" value="PTS_IIA_glucitol/sorbitol-sp"/>
</dbReference>